<dbReference type="EMBL" id="JH636049">
    <property type="protein sequence ID" value="EID54789.1"/>
    <property type="molecule type" value="Genomic_DNA"/>
</dbReference>
<dbReference type="RefSeq" id="WP_006238936.1">
    <property type="nucleotide sequence ID" value="NZ_JH636049.1"/>
</dbReference>
<gene>
    <name evidence="1" type="ORF">SacxiDRAFT_2568</name>
</gene>
<accession>I0V3T6</accession>
<protein>
    <submittedName>
        <fullName evidence="1">Uncharacterized protein</fullName>
    </submittedName>
</protein>
<proteinExistence type="predicted"/>
<dbReference type="Proteomes" id="UP000004691">
    <property type="component" value="Unassembled WGS sequence"/>
</dbReference>
<name>I0V3T6_9PSEU</name>
<evidence type="ECO:0000313" key="1">
    <source>
        <dbReference type="EMBL" id="EID54789.1"/>
    </source>
</evidence>
<sequence>MHDSPVAVLDRTPDTEQTTQLWLNPWQWPTRDPDEHRVIADAHTATHQRDEPTLPILEAVLAGLRRLL</sequence>
<dbReference type="HOGENOM" id="CLU_185326_0_0_11"/>
<dbReference type="AlphaFoldDB" id="I0V3T6"/>
<dbReference type="OrthoDB" id="3557297at2"/>
<evidence type="ECO:0000313" key="2">
    <source>
        <dbReference type="Proteomes" id="UP000004691"/>
    </source>
</evidence>
<reference evidence="1 2" key="1">
    <citation type="submission" date="2012-01" db="EMBL/GenBank/DDBJ databases">
        <title>Improved High-Quality Draft sequence of Saccharomonospora xinjiangensis XJ-54.</title>
        <authorList>
            <consortium name="US DOE Joint Genome Institute"/>
            <person name="Lucas S."/>
            <person name="Han J."/>
            <person name="Lapidus A."/>
            <person name="Cheng J.-F."/>
            <person name="Goodwin L."/>
            <person name="Pitluck S."/>
            <person name="Peters L."/>
            <person name="Mikhailova N."/>
            <person name="Teshima H."/>
            <person name="Detter J.C."/>
            <person name="Han C."/>
            <person name="Tapia R."/>
            <person name="Land M."/>
            <person name="Hauser L."/>
            <person name="Kyrpides N."/>
            <person name="Ivanova N."/>
            <person name="Pagani I."/>
            <person name="Brambilla E.-M."/>
            <person name="Klenk H.-P."/>
            <person name="Woyke T."/>
        </authorList>
    </citation>
    <scope>NUCLEOTIDE SEQUENCE [LARGE SCALE GENOMIC DNA]</scope>
    <source>
        <strain evidence="1 2">XJ-54</strain>
    </source>
</reference>
<organism evidence="1 2">
    <name type="scientific">Saccharomonospora xinjiangensis XJ-54</name>
    <dbReference type="NCBI Taxonomy" id="882086"/>
    <lineage>
        <taxon>Bacteria</taxon>
        <taxon>Bacillati</taxon>
        <taxon>Actinomycetota</taxon>
        <taxon>Actinomycetes</taxon>
        <taxon>Pseudonocardiales</taxon>
        <taxon>Pseudonocardiaceae</taxon>
        <taxon>Saccharomonospora</taxon>
    </lineage>
</organism>
<keyword evidence="2" id="KW-1185">Reference proteome</keyword>